<dbReference type="FunFam" id="2.10.260.10:FF:000001">
    <property type="entry name" value="Stage V sporulation protein T"/>
    <property type="match status" value="1"/>
</dbReference>
<evidence type="ECO:0000256" key="6">
    <source>
        <dbReference type="ARBA" id="ARBA00023163"/>
    </source>
</evidence>
<dbReference type="PANTHER" id="PTHR36432:SF1">
    <property type="entry name" value="STAGE V SPORULATION PROTEIN T"/>
    <property type="match status" value="1"/>
</dbReference>
<evidence type="ECO:0000256" key="4">
    <source>
        <dbReference type="ARBA" id="ARBA00023125"/>
    </source>
</evidence>
<evidence type="ECO:0000256" key="5">
    <source>
        <dbReference type="ARBA" id="ARBA00023159"/>
    </source>
</evidence>
<dbReference type="NCBIfam" id="TIGR01439">
    <property type="entry name" value="lp_hng_hel_AbrB"/>
    <property type="match status" value="1"/>
</dbReference>
<dbReference type="GO" id="GO:0030435">
    <property type="term" value="P:sporulation resulting in formation of a cellular spore"/>
    <property type="evidence" value="ECO:0007669"/>
    <property type="project" value="UniProtKB-KW"/>
</dbReference>
<keyword evidence="6" id="KW-0804">Transcription</keyword>
<gene>
    <name evidence="9" type="primary">spoVT_1</name>
    <name evidence="9" type="ORF">Psch_01105</name>
</gene>
<evidence type="ECO:0000256" key="3">
    <source>
        <dbReference type="ARBA" id="ARBA00023015"/>
    </source>
</evidence>
<dbReference type="RefSeq" id="WP_190239411.1">
    <property type="nucleotide sequence ID" value="NZ_QFGA01000001.1"/>
</dbReference>
<dbReference type="InterPro" id="IPR007159">
    <property type="entry name" value="SpoVT-AbrB_dom"/>
</dbReference>
<dbReference type="InterPro" id="IPR029016">
    <property type="entry name" value="GAF-like_dom_sf"/>
</dbReference>
<dbReference type="PROSITE" id="PS51740">
    <property type="entry name" value="SPOVT_ABRB"/>
    <property type="match status" value="1"/>
</dbReference>
<comment type="caution">
    <text evidence="9">The sequence shown here is derived from an EMBL/GenBank/DDBJ whole genome shotgun (WGS) entry which is preliminary data.</text>
</comment>
<accession>A0A4Y7RFM0</accession>
<keyword evidence="3" id="KW-0805">Transcription regulation</keyword>
<keyword evidence="4 7" id="KW-0238">DNA-binding</keyword>
<dbReference type="Gene3D" id="2.10.260.10">
    <property type="match status" value="1"/>
</dbReference>
<keyword evidence="2" id="KW-0749">Sporulation</keyword>
<dbReference type="SUPFAM" id="SSF89447">
    <property type="entry name" value="AbrB/MazE/MraZ-like"/>
    <property type="match status" value="1"/>
</dbReference>
<dbReference type="InterPro" id="IPR014213">
    <property type="entry name" value="SpoVT"/>
</dbReference>
<dbReference type="Pfam" id="PF15714">
    <property type="entry name" value="SpoVT_C"/>
    <property type="match status" value="1"/>
</dbReference>
<organism evidence="9 10">
    <name type="scientific">Pelotomaculum schinkii</name>
    <dbReference type="NCBI Taxonomy" id="78350"/>
    <lineage>
        <taxon>Bacteria</taxon>
        <taxon>Bacillati</taxon>
        <taxon>Bacillota</taxon>
        <taxon>Clostridia</taxon>
        <taxon>Eubacteriales</taxon>
        <taxon>Desulfotomaculaceae</taxon>
        <taxon>Pelotomaculum</taxon>
    </lineage>
</organism>
<keyword evidence="5" id="KW-0010">Activator</keyword>
<dbReference type="InterPro" id="IPR037914">
    <property type="entry name" value="SpoVT-AbrB_sf"/>
</dbReference>
<dbReference type="InterPro" id="IPR052731">
    <property type="entry name" value="B_subtilis_Trans_State_Reg"/>
</dbReference>
<evidence type="ECO:0000313" key="9">
    <source>
        <dbReference type="EMBL" id="TEB07550.1"/>
    </source>
</evidence>
<dbReference type="Proteomes" id="UP000298324">
    <property type="component" value="Unassembled WGS sequence"/>
</dbReference>
<dbReference type="Pfam" id="PF04014">
    <property type="entry name" value="MazE_antitoxin"/>
    <property type="match status" value="1"/>
</dbReference>
<evidence type="ECO:0000256" key="7">
    <source>
        <dbReference type="PROSITE-ProRule" id="PRU01076"/>
    </source>
</evidence>
<dbReference type="PIRSF" id="PIRSF026579">
    <property type="entry name" value="Spore_V_T"/>
    <property type="match status" value="1"/>
</dbReference>
<reference evidence="9 10" key="1">
    <citation type="journal article" date="2018" name="Environ. Microbiol.">
        <title>Novel energy conservation strategies and behaviour of Pelotomaculum schinkii driving syntrophic propionate catabolism.</title>
        <authorList>
            <person name="Hidalgo-Ahumada C.A.P."/>
            <person name="Nobu M.K."/>
            <person name="Narihiro T."/>
            <person name="Tamaki H."/>
            <person name="Liu W.T."/>
            <person name="Kamagata Y."/>
            <person name="Stams A.J.M."/>
            <person name="Imachi H."/>
            <person name="Sousa D.Z."/>
        </authorList>
    </citation>
    <scope>NUCLEOTIDE SEQUENCE [LARGE SCALE GENOMIC DNA]</scope>
    <source>
        <strain evidence="9 10">HH</strain>
    </source>
</reference>
<dbReference type="SMART" id="SM00966">
    <property type="entry name" value="SpoVT_AbrB"/>
    <property type="match status" value="1"/>
</dbReference>
<dbReference type="GO" id="GO:0003677">
    <property type="term" value="F:DNA binding"/>
    <property type="evidence" value="ECO:0007669"/>
    <property type="project" value="UniProtKB-UniRule"/>
</dbReference>
<dbReference type="GO" id="GO:0042802">
    <property type="term" value="F:identical protein binding"/>
    <property type="evidence" value="ECO:0007669"/>
    <property type="project" value="UniProtKB-ARBA"/>
</dbReference>
<dbReference type="SUPFAM" id="SSF55781">
    <property type="entry name" value="GAF domain-like"/>
    <property type="match status" value="1"/>
</dbReference>
<dbReference type="EMBL" id="QFGA01000001">
    <property type="protein sequence ID" value="TEB07550.1"/>
    <property type="molecule type" value="Genomic_DNA"/>
</dbReference>
<dbReference type="AlphaFoldDB" id="A0A4Y7RFM0"/>
<dbReference type="PANTHER" id="PTHR36432">
    <property type="match status" value="1"/>
</dbReference>
<feature type="domain" description="SpoVT-AbrB" evidence="8">
    <location>
        <begin position="5"/>
        <end position="51"/>
    </location>
</feature>
<dbReference type="NCBIfam" id="TIGR02851">
    <property type="entry name" value="spore_V_T"/>
    <property type="match status" value="1"/>
</dbReference>
<evidence type="ECO:0000256" key="2">
    <source>
        <dbReference type="ARBA" id="ARBA00022969"/>
    </source>
</evidence>
<evidence type="ECO:0000256" key="1">
    <source>
        <dbReference type="ARBA" id="ARBA00022491"/>
    </source>
</evidence>
<name>A0A4Y7RFM0_9FIRM</name>
<dbReference type="Gene3D" id="3.30.450.40">
    <property type="match status" value="1"/>
</dbReference>
<evidence type="ECO:0000259" key="8">
    <source>
        <dbReference type="PROSITE" id="PS51740"/>
    </source>
</evidence>
<keyword evidence="10" id="KW-1185">Reference proteome</keyword>
<proteinExistence type="predicted"/>
<keyword evidence="1" id="KW-0678">Repressor</keyword>
<evidence type="ECO:0000313" key="10">
    <source>
        <dbReference type="Proteomes" id="UP000298324"/>
    </source>
</evidence>
<sequence length="178" mass="19326">MKATGIVRRIDDLGRVVIPKEIRRTMRIREGDPLEIFTDREGEVILKKYSPIGELGEFATEYADSLNESLGQISCIADKDTIIAVAGAPKKQLMNKQVSPDVEKVMTERKMVVFNEPCFLTADEDISYSSAVVAPIITEGDPVGAVIIAAKEPGVALGNLETKLAETAAGFLAKQMES</sequence>
<protein>
    <submittedName>
        <fullName evidence="9">Stage V sporulation protein T</fullName>
    </submittedName>
</protein>